<dbReference type="Pfam" id="PF00106">
    <property type="entry name" value="adh_short"/>
    <property type="match status" value="1"/>
</dbReference>
<dbReference type="Proteomes" id="UP000239007">
    <property type="component" value="Unassembled WGS sequence"/>
</dbReference>
<dbReference type="InterPro" id="IPR002347">
    <property type="entry name" value="SDR_fam"/>
</dbReference>
<reference evidence="3 4" key="1">
    <citation type="submission" date="2016-12" db="EMBL/GenBank/DDBJ databases">
        <title>Diversity of luminous bacteria.</title>
        <authorList>
            <person name="Yoshizawa S."/>
            <person name="Kogure K."/>
        </authorList>
    </citation>
    <scope>NUCLEOTIDE SEQUENCE [LARGE SCALE GENOMIC DNA]</scope>
    <source>
        <strain evidence="3 4">SA4-48</strain>
    </source>
</reference>
<dbReference type="EMBL" id="MSCH01000003">
    <property type="protein sequence ID" value="PQJ54202.1"/>
    <property type="molecule type" value="Genomic_DNA"/>
</dbReference>
<comment type="similarity">
    <text evidence="1">Belongs to the short-chain dehydrogenases/reductases (SDR) family.</text>
</comment>
<dbReference type="PRINTS" id="PR00081">
    <property type="entry name" value="GDHRDH"/>
</dbReference>
<evidence type="ECO:0000256" key="1">
    <source>
        <dbReference type="ARBA" id="ARBA00006484"/>
    </source>
</evidence>
<sequence length="249" mass="27152">MKHIDFQTSKNELNNKVILVTGAGSGIGRQAAITYAQHGAEVILLGKTTKKLEAVYDEIVEAGYKEPSIIPLDLKGATVKNYQDMASTIISEYGKLDGLLNNASILGALSPLQHVDEGTFDDVMKVNFKGTFFLTQALIPALKLAPNASVVFTSSGVGKKGRAFWGAYAFSKFATEGLMQTMADEFENTNIRTNCVNPGATKTNMRARAYPSEDVRKLKLPEQLMPSYLYLMSDESKDVNGQSLDVQPK</sequence>
<dbReference type="PANTHER" id="PTHR42901:SF1">
    <property type="entry name" value="ALCOHOL DEHYDROGENASE"/>
    <property type="match status" value="1"/>
</dbReference>
<dbReference type="Gene3D" id="3.40.50.720">
    <property type="entry name" value="NAD(P)-binding Rossmann-like Domain"/>
    <property type="match status" value="1"/>
</dbReference>
<dbReference type="AlphaFoldDB" id="A0A2S7UXI4"/>
<proteinExistence type="inferred from homology"/>
<evidence type="ECO:0000256" key="2">
    <source>
        <dbReference type="ARBA" id="ARBA00023002"/>
    </source>
</evidence>
<evidence type="ECO:0000313" key="3">
    <source>
        <dbReference type="EMBL" id="PQJ54202.1"/>
    </source>
</evidence>
<dbReference type="PANTHER" id="PTHR42901">
    <property type="entry name" value="ALCOHOL DEHYDROGENASE"/>
    <property type="match status" value="1"/>
</dbReference>
<organism evidence="3 4">
    <name type="scientific">Psychrosphaera saromensis</name>
    <dbReference type="NCBI Taxonomy" id="716813"/>
    <lineage>
        <taxon>Bacteria</taxon>
        <taxon>Pseudomonadati</taxon>
        <taxon>Pseudomonadota</taxon>
        <taxon>Gammaproteobacteria</taxon>
        <taxon>Alteromonadales</taxon>
        <taxon>Pseudoalteromonadaceae</taxon>
        <taxon>Psychrosphaera</taxon>
    </lineage>
</organism>
<name>A0A2S7UXI4_9GAMM</name>
<gene>
    <name evidence="3" type="ORF">BTO11_11435</name>
</gene>
<dbReference type="GO" id="GO:0016491">
    <property type="term" value="F:oxidoreductase activity"/>
    <property type="evidence" value="ECO:0007669"/>
    <property type="project" value="UniProtKB-KW"/>
</dbReference>
<dbReference type="SUPFAM" id="SSF51735">
    <property type="entry name" value="NAD(P)-binding Rossmann-fold domains"/>
    <property type="match status" value="1"/>
</dbReference>
<dbReference type="NCBIfam" id="NF006509">
    <property type="entry name" value="PRK08945.1"/>
    <property type="match status" value="1"/>
</dbReference>
<dbReference type="RefSeq" id="WP_105052716.1">
    <property type="nucleotide sequence ID" value="NZ_BMYG01000006.1"/>
</dbReference>
<evidence type="ECO:0000313" key="4">
    <source>
        <dbReference type="Proteomes" id="UP000239007"/>
    </source>
</evidence>
<accession>A0A2S7UXI4</accession>
<dbReference type="InterPro" id="IPR036291">
    <property type="entry name" value="NAD(P)-bd_dom_sf"/>
</dbReference>
<comment type="caution">
    <text evidence="3">The sequence shown here is derived from an EMBL/GenBank/DDBJ whole genome shotgun (WGS) entry which is preliminary data.</text>
</comment>
<keyword evidence="4" id="KW-1185">Reference proteome</keyword>
<protein>
    <submittedName>
        <fullName evidence="3">YciK family oxidoreductase</fullName>
    </submittedName>
</protein>
<keyword evidence="2" id="KW-0560">Oxidoreductase</keyword>
<dbReference type="OrthoDB" id="9790785at2"/>